<evidence type="ECO:0000313" key="5">
    <source>
        <dbReference type="EMBL" id="GEM89534.1"/>
    </source>
</evidence>
<evidence type="ECO:0000256" key="1">
    <source>
        <dbReference type="ARBA" id="ARBA00023015"/>
    </source>
</evidence>
<keyword evidence="3" id="KW-0804">Transcription</keyword>
<feature type="domain" description="HTH lacI-type" evidence="4">
    <location>
        <begin position="15"/>
        <end position="69"/>
    </location>
</feature>
<evidence type="ECO:0000259" key="4">
    <source>
        <dbReference type="PROSITE" id="PS50932"/>
    </source>
</evidence>
<dbReference type="CDD" id="cd01392">
    <property type="entry name" value="HTH_LacI"/>
    <property type="match status" value="1"/>
</dbReference>
<dbReference type="EMBL" id="BJXN01000005">
    <property type="protein sequence ID" value="GEM89534.1"/>
    <property type="molecule type" value="Genomic_DNA"/>
</dbReference>
<dbReference type="RefSeq" id="WP_147146436.1">
    <property type="nucleotide sequence ID" value="NZ_BJXN01000005.1"/>
</dbReference>
<sequence>MGNGSKAPKNGRNAPTIADVAARAGVGIGTVSRVINNSPAVRPETRAKVQAVMEELGYVPNPHARRIAGGRSYTVSVLLPFVGTEFYLRLLEGIEAELGEQRYDLALFPLLSKQRLERFLSSSALAYHTDGLIVASYDLAERFPGGRLPTDRPVVMVDARSEAYDSAYLDNALGGRLAAEHLLALGGPVFAVQIEEELDRAFASTVFSARIGGFREALAQAGVPLPEDHVFRTRLSAEGGQIALQRFLELQRPPFNVFAAADVVALGVVEAAERSGLEVGREVRVLGFDGQPWTATRGLSTLEQPVETMGRAAARMLIERLQGTEGPPRHERFEPRLVVRSSTQTGF</sequence>
<evidence type="ECO:0000313" key="6">
    <source>
        <dbReference type="Proteomes" id="UP000321827"/>
    </source>
</evidence>
<dbReference type="InterPro" id="IPR028082">
    <property type="entry name" value="Peripla_BP_I"/>
</dbReference>
<reference evidence="5 6" key="1">
    <citation type="submission" date="2019-07" db="EMBL/GenBank/DDBJ databases">
        <title>Whole genome shotgun sequence of Oceanithermus desulfurans NBRC 100063.</title>
        <authorList>
            <person name="Hosoyama A."/>
            <person name="Uohara A."/>
            <person name="Ohji S."/>
            <person name="Ichikawa N."/>
        </authorList>
    </citation>
    <scope>NUCLEOTIDE SEQUENCE [LARGE SCALE GENOMIC DNA]</scope>
    <source>
        <strain evidence="5 6">NBRC 100063</strain>
    </source>
</reference>
<dbReference type="InterPro" id="IPR000843">
    <property type="entry name" value="HTH_LacI"/>
</dbReference>
<dbReference type="GO" id="GO:0000976">
    <property type="term" value="F:transcription cis-regulatory region binding"/>
    <property type="evidence" value="ECO:0007669"/>
    <property type="project" value="TreeGrafter"/>
</dbReference>
<dbReference type="PANTHER" id="PTHR30146:SF120">
    <property type="entry name" value="ALANINE RACEMASE"/>
    <property type="match status" value="1"/>
</dbReference>
<organism evidence="5 6">
    <name type="scientific">Oceanithermus desulfurans NBRC 100063</name>
    <dbReference type="NCBI Taxonomy" id="1227550"/>
    <lineage>
        <taxon>Bacteria</taxon>
        <taxon>Thermotogati</taxon>
        <taxon>Deinococcota</taxon>
        <taxon>Deinococci</taxon>
        <taxon>Thermales</taxon>
        <taxon>Thermaceae</taxon>
        <taxon>Oceanithermus</taxon>
    </lineage>
</organism>
<dbReference type="GO" id="GO:0003700">
    <property type="term" value="F:DNA-binding transcription factor activity"/>
    <property type="evidence" value="ECO:0007669"/>
    <property type="project" value="TreeGrafter"/>
</dbReference>
<dbReference type="InterPro" id="IPR046335">
    <property type="entry name" value="LacI/GalR-like_sensor"/>
</dbReference>
<accession>A0A511RIR2</accession>
<dbReference type="AlphaFoldDB" id="A0A511RIR2"/>
<dbReference type="PROSITE" id="PS50932">
    <property type="entry name" value="HTH_LACI_2"/>
    <property type="match status" value="1"/>
</dbReference>
<proteinExistence type="predicted"/>
<evidence type="ECO:0000256" key="2">
    <source>
        <dbReference type="ARBA" id="ARBA00023125"/>
    </source>
</evidence>
<dbReference type="Gene3D" id="3.40.50.2300">
    <property type="match status" value="2"/>
</dbReference>
<dbReference type="PROSITE" id="PS00356">
    <property type="entry name" value="HTH_LACI_1"/>
    <property type="match status" value="1"/>
</dbReference>
<dbReference type="Proteomes" id="UP000321827">
    <property type="component" value="Unassembled WGS sequence"/>
</dbReference>
<dbReference type="SUPFAM" id="SSF47413">
    <property type="entry name" value="lambda repressor-like DNA-binding domains"/>
    <property type="match status" value="1"/>
</dbReference>
<dbReference type="Gene3D" id="1.10.260.40">
    <property type="entry name" value="lambda repressor-like DNA-binding domains"/>
    <property type="match status" value="1"/>
</dbReference>
<dbReference type="Pfam" id="PF13377">
    <property type="entry name" value="Peripla_BP_3"/>
    <property type="match status" value="1"/>
</dbReference>
<dbReference type="InterPro" id="IPR010982">
    <property type="entry name" value="Lambda_DNA-bd_dom_sf"/>
</dbReference>
<evidence type="ECO:0000256" key="3">
    <source>
        <dbReference type="ARBA" id="ARBA00023163"/>
    </source>
</evidence>
<comment type="caution">
    <text evidence="5">The sequence shown here is derived from an EMBL/GenBank/DDBJ whole genome shotgun (WGS) entry which is preliminary data.</text>
</comment>
<dbReference type="SUPFAM" id="SSF53822">
    <property type="entry name" value="Periplasmic binding protein-like I"/>
    <property type="match status" value="1"/>
</dbReference>
<name>A0A511RIR2_9DEIN</name>
<keyword evidence="1" id="KW-0805">Transcription regulation</keyword>
<dbReference type="SMART" id="SM00354">
    <property type="entry name" value="HTH_LACI"/>
    <property type="match status" value="1"/>
</dbReference>
<dbReference type="PANTHER" id="PTHR30146">
    <property type="entry name" value="LACI-RELATED TRANSCRIPTIONAL REPRESSOR"/>
    <property type="match status" value="1"/>
</dbReference>
<protein>
    <submittedName>
        <fullName evidence="5">Transcriptional regulator</fullName>
    </submittedName>
</protein>
<gene>
    <name evidence="5" type="ORF">ODE01S_09680</name>
</gene>
<keyword evidence="2" id="KW-0238">DNA-binding</keyword>
<dbReference type="Pfam" id="PF00356">
    <property type="entry name" value="LacI"/>
    <property type="match status" value="1"/>
</dbReference>
<dbReference type="OrthoDB" id="9798934at2"/>